<dbReference type="InterPro" id="IPR046449">
    <property type="entry name" value="DEGP_PDZ_sf"/>
</dbReference>
<dbReference type="Gene3D" id="3.20.190.20">
    <property type="match status" value="2"/>
</dbReference>
<keyword evidence="3" id="KW-0720">Serine protease</keyword>
<reference evidence="5 6" key="1">
    <citation type="submission" date="2024-02" db="EMBL/GenBank/DDBJ databases">
        <authorList>
            <person name="Vignale AGUSTIN F."/>
            <person name="Sosa J E."/>
            <person name="Modenutti C."/>
        </authorList>
    </citation>
    <scope>NUCLEOTIDE SEQUENCE [LARGE SCALE GENOMIC DNA]</scope>
</reference>
<keyword evidence="1" id="KW-0645">Protease</keyword>
<dbReference type="Pfam" id="PF17815">
    <property type="entry name" value="PDZ_3"/>
    <property type="match status" value="1"/>
</dbReference>
<dbReference type="AlphaFoldDB" id="A0ABC8SVT7"/>
<gene>
    <name evidence="5" type="ORF">ILEXP_LOCUS30097</name>
</gene>
<dbReference type="PANTHER" id="PTHR45980">
    <property type="match status" value="1"/>
</dbReference>
<dbReference type="GO" id="GO:0008236">
    <property type="term" value="F:serine-type peptidase activity"/>
    <property type="evidence" value="ECO:0007669"/>
    <property type="project" value="UniProtKB-KW"/>
</dbReference>
<sequence length="236" mass="25987">MDFGSSPVLPSLSSSSDVLLPTVLPSTLLLHVYSRHPRPLTEVSRPSSLLPSNPGTSVPFRHGERIGFSYLVSQKYTGDNATVKVLRGSKVIEFDIKLATHKRLIPAHNKGRPPSYYIVGGFVFTAVSVPYLRSEYGKDYEFDAPVKILDKHLHAMAQSIDEQLVVISQVLAFNGKPVKNLKSLVSMVEACDKEYLKFDLEYQQIAVLKTESTKAATLGILSTHCIPSAISDDLKT</sequence>
<name>A0ABC8SVT7_9AQUA</name>
<evidence type="ECO:0000256" key="2">
    <source>
        <dbReference type="ARBA" id="ARBA00022801"/>
    </source>
</evidence>
<protein>
    <recommendedName>
        <fullName evidence="4">Protease Do-like PDZ domain-containing protein</fullName>
    </recommendedName>
</protein>
<organism evidence="5 6">
    <name type="scientific">Ilex paraguariensis</name>
    <name type="common">yerba mate</name>
    <dbReference type="NCBI Taxonomy" id="185542"/>
    <lineage>
        <taxon>Eukaryota</taxon>
        <taxon>Viridiplantae</taxon>
        <taxon>Streptophyta</taxon>
        <taxon>Embryophyta</taxon>
        <taxon>Tracheophyta</taxon>
        <taxon>Spermatophyta</taxon>
        <taxon>Magnoliopsida</taxon>
        <taxon>eudicotyledons</taxon>
        <taxon>Gunneridae</taxon>
        <taxon>Pentapetalae</taxon>
        <taxon>asterids</taxon>
        <taxon>campanulids</taxon>
        <taxon>Aquifoliales</taxon>
        <taxon>Aquifoliaceae</taxon>
        <taxon>Ilex</taxon>
    </lineage>
</organism>
<evidence type="ECO:0000313" key="5">
    <source>
        <dbReference type="EMBL" id="CAK9161302.1"/>
    </source>
</evidence>
<dbReference type="Proteomes" id="UP001642360">
    <property type="component" value="Unassembled WGS sequence"/>
</dbReference>
<dbReference type="InterPro" id="IPR041517">
    <property type="entry name" value="DEGP_PDZ"/>
</dbReference>
<dbReference type="PANTHER" id="PTHR45980:SF18">
    <property type="entry name" value="PROTEASE DO-LIKE 9"/>
    <property type="match status" value="1"/>
</dbReference>
<feature type="domain" description="Protease Do-like PDZ" evidence="4">
    <location>
        <begin position="105"/>
        <end position="172"/>
    </location>
</feature>
<comment type="caution">
    <text evidence="5">The sequence shown here is derived from an EMBL/GenBank/DDBJ whole genome shotgun (WGS) entry which is preliminary data.</text>
</comment>
<evidence type="ECO:0000256" key="3">
    <source>
        <dbReference type="ARBA" id="ARBA00022825"/>
    </source>
</evidence>
<dbReference type="EMBL" id="CAUOFW020003658">
    <property type="protein sequence ID" value="CAK9161302.1"/>
    <property type="molecule type" value="Genomic_DNA"/>
</dbReference>
<dbReference type="GO" id="GO:0006508">
    <property type="term" value="P:proteolysis"/>
    <property type="evidence" value="ECO:0007669"/>
    <property type="project" value="UniProtKB-KW"/>
</dbReference>
<keyword evidence="6" id="KW-1185">Reference proteome</keyword>
<keyword evidence="2" id="KW-0378">Hydrolase</keyword>
<evidence type="ECO:0000313" key="6">
    <source>
        <dbReference type="Proteomes" id="UP001642360"/>
    </source>
</evidence>
<proteinExistence type="predicted"/>
<evidence type="ECO:0000259" key="4">
    <source>
        <dbReference type="Pfam" id="PF17815"/>
    </source>
</evidence>
<accession>A0ABC8SVT7</accession>
<evidence type="ECO:0000256" key="1">
    <source>
        <dbReference type="ARBA" id="ARBA00022670"/>
    </source>
</evidence>